<protein>
    <submittedName>
        <fullName evidence="5">AraC-like DNA-binding protein/mannose-6-phosphate isomerase-like protein (Cupin superfamily)</fullName>
    </submittedName>
</protein>
<keyword evidence="2 5" id="KW-0238">DNA-binding</keyword>
<dbReference type="AlphaFoldDB" id="A0A839TN70"/>
<organism evidence="5 6">
    <name type="scientific">Paenibacillus rhizosphaerae</name>
    <dbReference type="NCBI Taxonomy" id="297318"/>
    <lineage>
        <taxon>Bacteria</taxon>
        <taxon>Bacillati</taxon>
        <taxon>Bacillota</taxon>
        <taxon>Bacilli</taxon>
        <taxon>Bacillales</taxon>
        <taxon>Paenibacillaceae</taxon>
        <taxon>Paenibacillus</taxon>
    </lineage>
</organism>
<dbReference type="InterPro" id="IPR020449">
    <property type="entry name" value="Tscrpt_reg_AraC-type_HTH"/>
</dbReference>
<evidence type="ECO:0000313" key="6">
    <source>
        <dbReference type="Proteomes" id="UP000517523"/>
    </source>
</evidence>
<dbReference type="CDD" id="cd02209">
    <property type="entry name" value="cupin_XRE_C"/>
    <property type="match status" value="1"/>
</dbReference>
<evidence type="ECO:0000313" key="5">
    <source>
        <dbReference type="EMBL" id="MBB3128334.1"/>
    </source>
</evidence>
<evidence type="ECO:0000256" key="2">
    <source>
        <dbReference type="ARBA" id="ARBA00023125"/>
    </source>
</evidence>
<dbReference type="InterPro" id="IPR003313">
    <property type="entry name" value="AraC-bd"/>
</dbReference>
<keyword evidence="1" id="KW-0805">Transcription regulation</keyword>
<dbReference type="InterPro" id="IPR037923">
    <property type="entry name" value="HTH-like"/>
</dbReference>
<dbReference type="InterPro" id="IPR018060">
    <property type="entry name" value="HTH_AraC"/>
</dbReference>
<evidence type="ECO:0000256" key="1">
    <source>
        <dbReference type="ARBA" id="ARBA00023015"/>
    </source>
</evidence>
<dbReference type="PANTHER" id="PTHR43280:SF28">
    <property type="entry name" value="HTH-TYPE TRANSCRIPTIONAL ACTIVATOR RHAS"/>
    <property type="match status" value="1"/>
</dbReference>
<dbReference type="GO" id="GO:0003700">
    <property type="term" value="F:DNA-binding transcription factor activity"/>
    <property type="evidence" value="ECO:0007669"/>
    <property type="project" value="InterPro"/>
</dbReference>
<dbReference type="Pfam" id="PF02311">
    <property type="entry name" value="AraC_binding"/>
    <property type="match status" value="1"/>
</dbReference>
<feature type="domain" description="HTH araC/xylS-type" evidence="4">
    <location>
        <begin position="193"/>
        <end position="291"/>
    </location>
</feature>
<dbReference type="InterPro" id="IPR009057">
    <property type="entry name" value="Homeodomain-like_sf"/>
</dbReference>
<dbReference type="PRINTS" id="PR00032">
    <property type="entry name" value="HTHARAC"/>
</dbReference>
<dbReference type="PROSITE" id="PS01124">
    <property type="entry name" value="HTH_ARAC_FAMILY_2"/>
    <property type="match status" value="1"/>
</dbReference>
<keyword evidence="3" id="KW-0804">Transcription</keyword>
<dbReference type="InterPro" id="IPR014710">
    <property type="entry name" value="RmlC-like_jellyroll"/>
</dbReference>
<dbReference type="PANTHER" id="PTHR43280">
    <property type="entry name" value="ARAC-FAMILY TRANSCRIPTIONAL REGULATOR"/>
    <property type="match status" value="1"/>
</dbReference>
<dbReference type="SUPFAM" id="SSF51215">
    <property type="entry name" value="Regulatory protein AraC"/>
    <property type="match status" value="1"/>
</dbReference>
<evidence type="ECO:0000256" key="3">
    <source>
        <dbReference type="ARBA" id="ARBA00023163"/>
    </source>
</evidence>
<dbReference type="SMART" id="SM00342">
    <property type="entry name" value="HTH_ARAC"/>
    <property type="match status" value="1"/>
</dbReference>
<dbReference type="SUPFAM" id="SSF46689">
    <property type="entry name" value="Homeodomain-like"/>
    <property type="match status" value="2"/>
</dbReference>
<reference evidence="5 6" key="1">
    <citation type="submission" date="2020-08" db="EMBL/GenBank/DDBJ databases">
        <title>Genomic Encyclopedia of Type Strains, Phase III (KMG-III): the genomes of soil and plant-associated and newly described type strains.</title>
        <authorList>
            <person name="Whitman W."/>
        </authorList>
    </citation>
    <scope>NUCLEOTIDE SEQUENCE [LARGE SCALE GENOMIC DNA]</scope>
    <source>
        <strain evidence="5 6">CECT 5831</strain>
    </source>
</reference>
<sequence>MIKSLEVFSDLSERLDYNLADLLLYVRKGNLQQFTNYSAACHWHPDVELIMVLEGSMEYFVNGQTIRIDQGNGIFVNSKRMHYGFSPEQIDCTFIVIVIHPSLLGDTASLARKYADQKFGTHMDDFLLLTDQVAWQREVLLSIQEIYDEMHNREPHHPLRLLSLAISICASVGDHVQQKAGYTDNERSWTLIWKMTEFIHQNYECKITLNDIAAAGTVCRSRCCKLFNSYVGQTPNEYLTRYRIQKSCEMLQETNRSISEIAMACGFQSASYFTLIFRRQIGLVPQDYRKQGPQST</sequence>
<accession>A0A839TN70</accession>
<evidence type="ECO:0000259" key="4">
    <source>
        <dbReference type="PROSITE" id="PS01124"/>
    </source>
</evidence>
<proteinExistence type="predicted"/>
<keyword evidence="5" id="KW-0413">Isomerase</keyword>
<dbReference type="GO" id="GO:0043565">
    <property type="term" value="F:sequence-specific DNA binding"/>
    <property type="evidence" value="ECO:0007669"/>
    <property type="project" value="InterPro"/>
</dbReference>
<gene>
    <name evidence="5" type="ORF">FHS19_002988</name>
</gene>
<comment type="caution">
    <text evidence="5">The sequence shown here is derived from an EMBL/GenBank/DDBJ whole genome shotgun (WGS) entry which is preliminary data.</text>
</comment>
<dbReference type="Gene3D" id="2.60.120.10">
    <property type="entry name" value="Jelly Rolls"/>
    <property type="match status" value="1"/>
</dbReference>
<dbReference type="Proteomes" id="UP000517523">
    <property type="component" value="Unassembled WGS sequence"/>
</dbReference>
<dbReference type="Gene3D" id="1.10.10.60">
    <property type="entry name" value="Homeodomain-like"/>
    <property type="match status" value="2"/>
</dbReference>
<name>A0A839TN70_9BACL</name>
<dbReference type="Pfam" id="PF12833">
    <property type="entry name" value="HTH_18"/>
    <property type="match status" value="1"/>
</dbReference>
<dbReference type="RefSeq" id="WP_221223921.1">
    <property type="nucleotide sequence ID" value="NZ_JACHXJ010000002.1"/>
</dbReference>
<dbReference type="EMBL" id="JACHXJ010000002">
    <property type="protein sequence ID" value="MBB3128334.1"/>
    <property type="molecule type" value="Genomic_DNA"/>
</dbReference>
<dbReference type="GO" id="GO:0016853">
    <property type="term" value="F:isomerase activity"/>
    <property type="evidence" value="ECO:0007669"/>
    <property type="project" value="UniProtKB-KW"/>
</dbReference>